<keyword evidence="4" id="KW-1185">Reference proteome</keyword>
<organism evidence="3 4">
    <name type="scientific">Acorus calamus</name>
    <name type="common">Sweet flag</name>
    <dbReference type="NCBI Taxonomy" id="4465"/>
    <lineage>
        <taxon>Eukaryota</taxon>
        <taxon>Viridiplantae</taxon>
        <taxon>Streptophyta</taxon>
        <taxon>Embryophyta</taxon>
        <taxon>Tracheophyta</taxon>
        <taxon>Spermatophyta</taxon>
        <taxon>Magnoliopsida</taxon>
        <taxon>Liliopsida</taxon>
        <taxon>Acoraceae</taxon>
        <taxon>Acorus</taxon>
    </lineage>
</organism>
<evidence type="ECO:0000313" key="3">
    <source>
        <dbReference type="EMBL" id="KAK1320301.1"/>
    </source>
</evidence>
<sequence>MAIVRGSFMLMAIAALIFAIVLPAAVHGHEGHHHAPAPAPVGHAANGGSPIDQGIACMLMMVALVLTYLIHPLEASPYKLF</sequence>
<reference evidence="3" key="1">
    <citation type="journal article" date="2023" name="Nat. Commun.">
        <title>Diploid and tetraploid genomes of Acorus and the evolution of monocots.</title>
        <authorList>
            <person name="Ma L."/>
            <person name="Liu K.W."/>
            <person name="Li Z."/>
            <person name="Hsiao Y.Y."/>
            <person name="Qi Y."/>
            <person name="Fu T."/>
            <person name="Tang G.D."/>
            <person name="Zhang D."/>
            <person name="Sun W.H."/>
            <person name="Liu D.K."/>
            <person name="Li Y."/>
            <person name="Chen G.Z."/>
            <person name="Liu X.D."/>
            <person name="Liao X.Y."/>
            <person name="Jiang Y.T."/>
            <person name="Yu X."/>
            <person name="Hao Y."/>
            <person name="Huang J."/>
            <person name="Zhao X.W."/>
            <person name="Ke S."/>
            <person name="Chen Y.Y."/>
            <person name="Wu W.L."/>
            <person name="Hsu J.L."/>
            <person name="Lin Y.F."/>
            <person name="Huang M.D."/>
            <person name="Li C.Y."/>
            <person name="Huang L."/>
            <person name="Wang Z.W."/>
            <person name="Zhao X."/>
            <person name="Zhong W.Y."/>
            <person name="Peng D.H."/>
            <person name="Ahmad S."/>
            <person name="Lan S."/>
            <person name="Zhang J.S."/>
            <person name="Tsai W.C."/>
            <person name="Van de Peer Y."/>
            <person name="Liu Z.J."/>
        </authorList>
    </citation>
    <scope>NUCLEOTIDE SEQUENCE</scope>
    <source>
        <strain evidence="3">CP</strain>
    </source>
</reference>
<feature type="chain" id="PRO_5043361917" evidence="2">
    <location>
        <begin position="29"/>
        <end position="81"/>
    </location>
</feature>
<evidence type="ECO:0000256" key="2">
    <source>
        <dbReference type="SAM" id="SignalP"/>
    </source>
</evidence>
<keyword evidence="1" id="KW-0812">Transmembrane</keyword>
<protein>
    <submittedName>
        <fullName evidence="3">Arabinogalactan peptide 20</fullName>
    </submittedName>
</protein>
<keyword evidence="2" id="KW-0732">Signal</keyword>
<feature type="transmembrane region" description="Helical" evidence="1">
    <location>
        <begin position="52"/>
        <end position="70"/>
    </location>
</feature>
<evidence type="ECO:0000256" key="1">
    <source>
        <dbReference type="SAM" id="Phobius"/>
    </source>
</evidence>
<dbReference type="Pfam" id="PF06376">
    <property type="entry name" value="AGP"/>
    <property type="match status" value="1"/>
</dbReference>
<keyword evidence="1" id="KW-1133">Transmembrane helix</keyword>
<dbReference type="PANTHER" id="PTHR33374">
    <property type="entry name" value="ARABINOGALACTAN PROTEIN 20"/>
    <property type="match status" value="1"/>
</dbReference>
<name>A0AAV9F2S6_ACOCL</name>
<dbReference type="EMBL" id="JAUJYO010000003">
    <property type="protein sequence ID" value="KAK1320301.1"/>
    <property type="molecule type" value="Genomic_DNA"/>
</dbReference>
<dbReference type="Proteomes" id="UP001180020">
    <property type="component" value="Unassembled WGS sequence"/>
</dbReference>
<dbReference type="AlphaFoldDB" id="A0AAV9F2S6"/>
<comment type="caution">
    <text evidence="3">The sequence shown here is derived from an EMBL/GenBank/DDBJ whole genome shotgun (WGS) entry which is preliminary data.</text>
</comment>
<keyword evidence="1" id="KW-0472">Membrane</keyword>
<accession>A0AAV9F2S6</accession>
<reference evidence="3" key="2">
    <citation type="submission" date="2023-06" db="EMBL/GenBank/DDBJ databases">
        <authorList>
            <person name="Ma L."/>
            <person name="Liu K.-W."/>
            <person name="Li Z."/>
            <person name="Hsiao Y.-Y."/>
            <person name="Qi Y."/>
            <person name="Fu T."/>
            <person name="Tang G."/>
            <person name="Zhang D."/>
            <person name="Sun W.-H."/>
            <person name="Liu D.-K."/>
            <person name="Li Y."/>
            <person name="Chen G.-Z."/>
            <person name="Liu X.-D."/>
            <person name="Liao X.-Y."/>
            <person name="Jiang Y.-T."/>
            <person name="Yu X."/>
            <person name="Hao Y."/>
            <person name="Huang J."/>
            <person name="Zhao X.-W."/>
            <person name="Ke S."/>
            <person name="Chen Y.-Y."/>
            <person name="Wu W.-L."/>
            <person name="Hsu J.-L."/>
            <person name="Lin Y.-F."/>
            <person name="Huang M.-D."/>
            <person name="Li C.-Y."/>
            <person name="Huang L."/>
            <person name="Wang Z.-W."/>
            <person name="Zhao X."/>
            <person name="Zhong W.-Y."/>
            <person name="Peng D.-H."/>
            <person name="Ahmad S."/>
            <person name="Lan S."/>
            <person name="Zhang J.-S."/>
            <person name="Tsai W.-C."/>
            <person name="Van De Peer Y."/>
            <person name="Liu Z.-J."/>
        </authorList>
    </citation>
    <scope>NUCLEOTIDE SEQUENCE</scope>
    <source>
        <strain evidence="3">CP</strain>
        <tissue evidence="3">Leaves</tissue>
    </source>
</reference>
<proteinExistence type="predicted"/>
<feature type="signal peptide" evidence="2">
    <location>
        <begin position="1"/>
        <end position="28"/>
    </location>
</feature>
<evidence type="ECO:0000313" key="4">
    <source>
        <dbReference type="Proteomes" id="UP001180020"/>
    </source>
</evidence>
<dbReference type="InterPro" id="IPR009424">
    <property type="entry name" value="AGP16/20/22/41"/>
</dbReference>
<gene>
    <name evidence="3" type="primary">AGP20</name>
    <name evidence="3" type="ORF">QJS10_CPA03g00223</name>
</gene>